<feature type="domain" description="HTH luxR-type" evidence="5">
    <location>
        <begin position="138"/>
        <end position="203"/>
    </location>
</feature>
<evidence type="ECO:0000259" key="6">
    <source>
        <dbReference type="PROSITE" id="PS50110"/>
    </source>
</evidence>
<keyword evidence="2" id="KW-0238">DNA-binding</keyword>
<name>A0A5C4XC56_9HYPH</name>
<feature type="domain" description="Response regulatory" evidence="6">
    <location>
        <begin position="8"/>
        <end position="122"/>
    </location>
</feature>
<proteinExistence type="predicted"/>
<dbReference type="RefSeq" id="WP_139678936.1">
    <property type="nucleotide sequence ID" value="NZ_VDMN01000007.1"/>
</dbReference>
<dbReference type="Pfam" id="PF00196">
    <property type="entry name" value="GerE"/>
    <property type="match status" value="1"/>
</dbReference>
<dbReference type="Pfam" id="PF00072">
    <property type="entry name" value="Response_reg"/>
    <property type="match status" value="1"/>
</dbReference>
<dbReference type="InterPro" id="IPR011006">
    <property type="entry name" value="CheY-like_superfamily"/>
</dbReference>
<dbReference type="OrthoDB" id="9782655at2"/>
<evidence type="ECO:0000256" key="2">
    <source>
        <dbReference type="ARBA" id="ARBA00023125"/>
    </source>
</evidence>
<dbReference type="PROSITE" id="PS50110">
    <property type="entry name" value="RESPONSE_REGULATORY"/>
    <property type="match status" value="1"/>
</dbReference>
<dbReference type="SUPFAM" id="SSF46894">
    <property type="entry name" value="C-terminal effector domain of the bipartite response regulators"/>
    <property type="match status" value="1"/>
</dbReference>
<dbReference type="SMART" id="SM00421">
    <property type="entry name" value="HTH_LUXR"/>
    <property type="match status" value="1"/>
</dbReference>
<evidence type="ECO:0000259" key="5">
    <source>
        <dbReference type="PROSITE" id="PS50043"/>
    </source>
</evidence>
<dbReference type="SUPFAM" id="SSF52172">
    <property type="entry name" value="CheY-like"/>
    <property type="match status" value="1"/>
</dbReference>
<dbReference type="GO" id="GO:0003677">
    <property type="term" value="F:DNA binding"/>
    <property type="evidence" value="ECO:0007669"/>
    <property type="project" value="UniProtKB-KW"/>
</dbReference>
<dbReference type="InterPro" id="IPR036388">
    <property type="entry name" value="WH-like_DNA-bd_sf"/>
</dbReference>
<reference evidence="7 8" key="1">
    <citation type="submission" date="2019-06" db="EMBL/GenBank/DDBJ databases">
        <title>The draft genome of Rhizobium smilacinae PTYR-5.</title>
        <authorList>
            <person name="Liu L."/>
            <person name="Li L."/>
            <person name="Zhang X."/>
        </authorList>
    </citation>
    <scope>NUCLEOTIDE SEQUENCE [LARGE SCALE GENOMIC DNA]</scope>
    <source>
        <strain evidence="7 8">PTYR-5</strain>
    </source>
</reference>
<dbReference type="Gene3D" id="3.40.50.2300">
    <property type="match status" value="1"/>
</dbReference>
<organism evidence="7 8">
    <name type="scientific">Aliirhizobium smilacinae</name>
    <dbReference type="NCBI Taxonomy" id="1395944"/>
    <lineage>
        <taxon>Bacteria</taxon>
        <taxon>Pseudomonadati</taxon>
        <taxon>Pseudomonadota</taxon>
        <taxon>Alphaproteobacteria</taxon>
        <taxon>Hyphomicrobiales</taxon>
        <taxon>Rhizobiaceae</taxon>
        <taxon>Aliirhizobium</taxon>
    </lineage>
</organism>
<dbReference type="PANTHER" id="PTHR44688">
    <property type="entry name" value="DNA-BINDING TRANSCRIPTIONAL ACTIVATOR DEVR_DOSR"/>
    <property type="match status" value="1"/>
</dbReference>
<evidence type="ECO:0000256" key="4">
    <source>
        <dbReference type="PROSITE-ProRule" id="PRU00169"/>
    </source>
</evidence>
<dbReference type="Proteomes" id="UP000311605">
    <property type="component" value="Unassembled WGS sequence"/>
</dbReference>
<dbReference type="PROSITE" id="PS50043">
    <property type="entry name" value="HTH_LUXR_2"/>
    <property type="match status" value="1"/>
</dbReference>
<dbReference type="PRINTS" id="PR00038">
    <property type="entry name" value="HTHLUXR"/>
</dbReference>
<dbReference type="InterPro" id="IPR016032">
    <property type="entry name" value="Sig_transdc_resp-reg_C-effctor"/>
</dbReference>
<accession>A0A5C4XC56</accession>
<sequence>MSDVTAPIIYLIDDDEAILKALRRLLETYGHHVDPYSSAESFLENHDPEAHGCAVVDLGLPGMDGLAVQELLVAESVERPIIFLTGKGDIPASVRAMKAGAVDFLTKPVNAECLLAAVDAALKRDANMRQEASVRHKIEQRMASLTAREREVLGCVVAGRLNKQIAAELGTVEKTIKVHRGRMMEKMGVRTVADLVRLSVATHH</sequence>
<dbReference type="GO" id="GO:0006355">
    <property type="term" value="P:regulation of DNA-templated transcription"/>
    <property type="evidence" value="ECO:0007669"/>
    <property type="project" value="InterPro"/>
</dbReference>
<dbReference type="CDD" id="cd06170">
    <property type="entry name" value="LuxR_C_like"/>
    <property type="match status" value="1"/>
</dbReference>
<comment type="caution">
    <text evidence="7">The sequence shown here is derived from an EMBL/GenBank/DDBJ whole genome shotgun (WGS) entry which is preliminary data.</text>
</comment>
<keyword evidence="3" id="KW-0804">Transcription</keyword>
<protein>
    <submittedName>
        <fullName evidence="7">Response regulator transcription factor</fullName>
    </submittedName>
</protein>
<dbReference type="InterPro" id="IPR001789">
    <property type="entry name" value="Sig_transdc_resp-reg_receiver"/>
</dbReference>
<dbReference type="PANTHER" id="PTHR44688:SF16">
    <property type="entry name" value="DNA-BINDING TRANSCRIPTIONAL ACTIVATOR DEVR_DOSR"/>
    <property type="match status" value="1"/>
</dbReference>
<dbReference type="AlphaFoldDB" id="A0A5C4XC56"/>
<dbReference type="SMART" id="SM00448">
    <property type="entry name" value="REC"/>
    <property type="match status" value="1"/>
</dbReference>
<feature type="modified residue" description="4-aspartylphosphate" evidence="4">
    <location>
        <position position="57"/>
    </location>
</feature>
<dbReference type="GO" id="GO:0000160">
    <property type="term" value="P:phosphorelay signal transduction system"/>
    <property type="evidence" value="ECO:0007669"/>
    <property type="project" value="InterPro"/>
</dbReference>
<evidence type="ECO:0000313" key="7">
    <source>
        <dbReference type="EMBL" id="TNM60997.1"/>
    </source>
</evidence>
<dbReference type="EMBL" id="VDMN01000007">
    <property type="protein sequence ID" value="TNM60997.1"/>
    <property type="molecule type" value="Genomic_DNA"/>
</dbReference>
<keyword evidence="8" id="KW-1185">Reference proteome</keyword>
<dbReference type="Gene3D" id="1.10.10.10">
    <property type="entry name" value="Winged helix-like DNA-binding domain superfamily/Winged helix DNA-binding domain"/>
    <property type="match status" value="1"/>
</dbReference>
<evidence type="ECO:0000313" key="8">
    <source>
        <dbReference type="Proteomes" id="UP000311605"/>
    </source>
</evidence>
<gene>
    <name evidence="7" type="ORF">FHP24_24740</name>
</gene>
<keyword evidence="4" id="KW-0597">Phosphoprotein</keyword>
<dbReference type="InterPro" id="IPR000792">
    <property type="entry name" value="Tscrpt_reg_LuxR_C"/>
</dbReference>
<keyword evidence="1" id="KW-0805">Transcription regulation</keyword>
<evidence type="ECO:0000256" key="3">
    <source>
        <dbReference type="ARBA" id="ARBA00023163"/>
    </source>
</evidence>
<evidence type="ECO:0000256" key="1">
    <source>
        <dbReference type="ARBA" id="ARBA00023015"/>
    </source>
</evidence>